<keyword evidence="1" id="KW-0812">Transmembrane</keyword>
<evidence type="ECO:0000313" key="3">
    <source>
        <dbReference type="Proteomes" id="UP000595564"/>
    </source>
</evidence>
<evidence type="ECO:0000256" key="1">
    <source>
        <dbReference type="SAM" id="Phobius"/>
    </source>
</evidence>
<dbReference type="EMBL" id="AP017470">
    <property type="protein sequence ID" value="BBB32257.1"/>
    <property type="molecule type" value="Genomic_DNA"/>
</dbReference>
<reference evidence="2 3" key="1">
    <citation type="journal article" date="2012" name="Extremophiles">
        <title>Thermotomaculum hydrothermale gen. nov., sp. nov., a novel heterotrophic thermophile within the phylum Acidobacteria from a deep-sea hydrothermal vent chimney in the Southern Okinawa Trough.</title>
        <authorList>
            <person name="Izumi H."/>
            <person name="Nunoura T."/>
            <person name="Miyazaki M."/>
            <person name="Mino S."/>
            <person name="Toki T."/>
            <person name="Takai K."/>
            <person name="Sako Y."/>
            <person name="Sawabe T."/>
            <person name="Nakagawa S."/>
        </authorList>
    </citation>
    <scope>NUCLEOTIDE SEQUENCE [LARGE SCALE GENOMIC DNA]</scope>
    <source>
        <strain evidence="2 3">AC55</strain>
    </source>
</reference>
<dbReference type="KEGG" id="thyd:TTHT_0685"/>
<dbReference type="RefSeq" id="WP_201328601.1">
    <property type="nucleotide sequence ID" value="NZ_AP017470.1"/>
</dbReference>
<keyword evidence="1" id="KW-0472">Membrane</keyword>
<keyword evidence="1" id="KW-1133">Transmembrane helix</keyword>
<keyword evidence="3" id="KW-1185">Reference proteome</keyword>
<evidence type="ECO:0000313" key="2">
    <source>
        <dbReference type="EMBL" id="BBB32257.1"/>
    </source>
</evidence>
<feature type="transmembrane region" description="Helical" evidence="1">
    <location>
        <begin position="105"/>
        <end position="125"/>
    </location>
</feature>
<feature type="transmembrane region" description="Helical" evidence="1">
    <location>
        <begin position="46"/>
        <end position="69"/>
    </location>
</feature>
<organism evidence="2 3">
    <name type="scientific">Thermotomaculum hydrothermale</name>
    <dbReference type="NCBI Taxonomy" id="981385"/>
    <lineage>
        <taxon>Bacteria</taxon>
        <taxon>Pseudomonadati</taxon>
        <taxon>Acidobacteriota</taxon>
        <taxon>Holophagae</taxon>
        <taxon>Thermotomaculales</taxon>
        <taxon>Thermotomaculaceae</taxon>
        <taxon>Thermotomaculum</taxon>
    </lineage>
</organism>
<name>A0A7R6PLF1_9BACT</name>
<feature type="transmembrane region" description="Helical" evidence="1">
    <location>
        <begin position="14"/>
        <end position="34"/>
    </location>
</feature>
<dbReference type="Proteomes" id="UP000595564">
    <property type="component" value="Chromosome"/>
</dbReference>
<feature type="transmembrane region" description="Helical" evidence="1">
    <location>
        <begin position="81"/>
        <end position="99"/>
    </location>
</feature>
<accession>A0A7R6PLF1</accession>
<dbReference type="AlphaFoldDB" id="A0A7R6PLF1"/>
<proteinExistence type="predicted"/>
<protein>
    <submittedName>
        <fullName evidence="2">Uncharacterized protein</fullName>
    </submittedName>
</protein>
<gene>
    <name evidence="2" type="ORF">TTHT_0685</name>
</gene>
<sequence>MNEAEKRNIPVEKVVGVVLNLINPVFIIIVMIVIKDKIHSLVGSDVIQGVGYIFSGFTILVPFFARRIYRKILNKKQAEMVVYVLFNMPLIFGFIYFLLGGYLRYSIGFAFVTAGYFLFAGNFVLDEGKDE</sequence>